<evidence type="ECO:0008006" key="6">
    <source>
        <dbReference type="Google" id="ProtNLM"/>
    </source>
</evidence>
<evidence type="ECO:0000256" key="2">
    <source>
        <dbReference type="ARBA" id="ARBA00022559"/>
    </source>
</evidence>
<comment type="similarity">
    <text evidence="1">Belongs to the glutathione peroxidase family.</text>
</comment>
<accession>A0A932MRT6</accession>
<dbReference type="InterPro" id="IPR000889">
    <property type="entry name" value="Glutathione_peroxidase"/>
</dbReference>
<dbReference type="InterPro" id="IPR036249">
    <property type="entry name" value="Thioredoxin-like_sf"/>
</dbReference>
<evidence type="ECO:0000313" key="5">
    <source>
        <dbReference type="Proteomes" id="UP000782312"/>
    </source>
</evidence>
<keyword evidence="3" id="KW-0560">Oxidoreductase</keyword>
<evidence type="ECO:0000256" key="1">
    <source>
        <dbReference type="ARBA" id="ARBA00006926"/>
    </source>
</evidence>
<dbReference type="GO" id="GO:0004601">
    <property type="term" value="F:peroxidase activity"/>
    <property type="evidence" value="ECO:0007669"/>
    <property type="project" value="UniProtKB-KW"/>
</dbReference>
<keyword evidence="2" id="KW-0575">Peroxidase</keyword>
<reference evidence="4" key="1">
    <citation type="submission" date="2020-07" db="EMBL/GenBank/DDBJ databases">
        <title>Huge and variable diversity of episymbiotic CPR bacteria and DPANN archaea in groundwater ecosystems.</title>
        <authorList>
            <person name="He C.Y."/>
            <person name="Keren R."/>
            <person name="Whittaker M."/>
            <person name="Farag I.F."/>
            <person name="Doudna J."/>
            <person name="Cate J.H.D."/>
            <person name="Banfield J.F."/>
        </authorList>
    </citation>
    <scope>NUCLEOTIDE SEQUENCE</scope>
    <source>
        <strain evidence="4">NC_groundwater_763_Ag_S-0.2um_68_21</strain>
    </source>
</reference>
<dbReference type="EMBL" id="JACPUR010000040">
    <property type="protein sequence ID" value="MBI3129356.1"/>
    <property type="molecule type" value="Genomic_DNA"/>
</dbReference>
<dbReference type="GO" id="GO:0006979">
    <property type="term" value="P:response to oxidative stress"/>
    <property type="evidence" value="ECO:0007669"/>
    <property type="project" value="InterPro"/>
</dbReference>
<dbReference type="SUPFAM" id="SSF52833">
    <property type="entry name" value="Thioredoxin-like"/>
    <property type="match status" value="1"/>
</dbReference>
<name>A0A932MRT6_UNCTE</name>
<evidence type="ECO:0000313" key="4">
    <source>
        <dbReference type="EMBL" id="MBI3129356.1"/>
    </source>
</evidence>
<dbReference type="PROSITE" id="PS51355">
    <property type="entry name" value="GLUTATHIONE_PEROXID_3"/>
    <property type="match status" value="1"/>
</dbReference>
<evidence type="ECO:0000256" key="3">
    <source>
        <dbReference type="ARBA" id="ARBA00023002"/>
    </source>
</evidence>
<dbReference type="Gene3D" id="3.40.30.10">
    <property type="entry name" value="Glutaredoxin"/>
    <property type="match status" value="1"/>
</dbReference>
<comment type="caution">
    <text evidence="4">The sequence shown here is derived from an EMBL/GenBank/DDBJ whole genome shotgun (WGS) entry which is preliminary data.</text>
</comment>
<proteinExistence type="inferred from homology"/>
<dbReference type="Proteomes" id="UP000782312">
    <property type="component" value="Unassembled WGS sequence"/>
</dbReference>
<dbReference type="AlphaFoldDB" id="A0A932MRT6"/>
<sequence>MRRAAPRWNFHKYLIGPDGEPRGWFPTRVTPEDPALIRAVEAAPPGESP</sequence>
<organism evidence="4 5">
    <name type="scientific">Tectimicrobiota bacterium</name>
    <dbReference type="NCBI Taxonomy" id="2528274"/>
    <lineage>
        <taxon>Bacteria</taxon>
        <taxon>Pseudomonadati</taxon>
        <taxon>Nitrospinota/Tectimicrobiota group</taxon>
        <taxon>Candidatus Tectimicrobiota</taxon>
    </lineage>
</organism>
<gene>
    <name evidence="4" type="ORF">HYZ11_17235</name>
</gene>
<protein>
    <recommendedName>
        <fullName evidence="6">Glutathione peroxidase</fullName>
    </recommendedName>
</protein>